<protein>
    <submittedName>
        <fullName evidence="6">3D (Asp-Asp-Asp) domain-containing protein</fullName>
    </submittedName>
</protein>
<dbReference type="Gene3D" id="2.40.40.10">
    <property type="entry name" value="RlpA-like domain"/>
    <property type="match status" value="1"/>
</dbReference>
<proteinExistence type="predicted"/>
<feature type="domain" description="LysM" evidence="5">
    <location>
        <begin position="25"/>
        <end position="68"/>
    </location>
</feature>
<evidence type="ECO:0000256" key="3">
    <source>
        <dbReference type="SAM" id="SignalP"/>
    </source>
</evidence>
<evidence type="ECO:0000259" key="5">
    <source>
        <dbReference type="PROSITE" id="PS51782"/>
    </source>
</evidence>
<keyword evidence="1 3" id="KW-0732">Signal</keyword>
<dbReference type="InterPro" id="IPR036908">
    <property type="entry name" value="RlpA-like_sf"/>
</dbReference>
<keyword evidence="7" id="KW-1185">Reference proteome</keyword>
<dbReference type="Pfam" id="PF06725">
    <property type="entry name" value="3D"/>
    <property type="match status" value="1"/>
</dbReference>
<evidence type="ECO:0000256" key="2">
    <source>
        <dbReference type="SAM" id="MobiDB-lite"/>
    </source>
</evidence>
<feature type="signal peptide" evidence="3">
    <location>
        <begin position="1"/>
        <end position="24"/>
    </location>
</feature>
<reference evidence="6 7" key="1">
    <citation type="submission" date="2021-03" db="EMBL/GenBank/DDBJ databases">
        <title>Genomic Encyclopedia of Type Strains, Phase IV (KMG-IV): sequencing the most valuable type-strain genomes for metagenomic binning, comparative biology and taxonomic classification.</title>
        <authorList>
            <person name="Goeker M."/>
        </authorList>
    </citation>
    <scope>NUCLEOTIDE SEQUENCE [LARGE SCALE GENOMIC DNA]</scope>
    <source>
        <strain evidence="6 7">DSM 25790</strain>
    </source>
</reference>
<dbReference type="Gene3D" id="3.10.350.10">
    <property type="entry name" value="LysM domain"/>
    <property type="match status" value="2"/>
</dbReference>
<evidence type="ECO:0000259" key="4">
    <source>
        <dbReference type="PROSITE" id="PS50943"/>
    </source>
</evidence>
<name>A0ABS4S8V0_9BACI</name>
<dbReference type="SUPFAM" id="SSF54106">
    <property type="entry name" value="LysM domain"/>
    <property type="match status" value="2"/>
</dbReference>
<organism evidence="6 7">
    <name type="scientific">Virgibacillus alimentarius</name>
    <dbReference type="NCBI Taxonomy" id="698769"/>
    <lineage>
        <taxon>Bacteria</taxon>
        <taxon>Bacillati</taxon>
        <taxon>Bacillota</taxon>
        <taxon>Bacilli</taxon>
        <taxon>Bacillales</taxon>
        <taxon>Bacillaceae</taxon>
        <taxon>Virgibacillus</taxon>
    </lineage>
</organism>
<dbReference type="PRINTS" id="PR01852">
    <property type="entry name" value="SIBAPROTEIN"/>
</dbReference>
<accession>A0ABS4S8V0</accession>
<dbReference type="Pfam" id="PF01476">
    <property type="entry name" value="LysM"/>
    <property type="match status" value="2"/>
</dbReference>
<feature type="domain" description="HTH cro/C1-type" evidence="4">
    <location>
        <begin position="78"/>
        <end position="94"/>
    </location>
</feature>
<comment type="caution">
    <text evidence="6">The sequence shown here is derived from an EMBL/GenBank/DDBJ whole genome shotgun (WGS) entry which is preliminary data.</text>
</comment>
<dbReference type="SMART" id="SM00257">
    <property type="entry name" value="LysM"/>
    <property type="match status" value="2"/>
</dbReference>
<dbReference type="SUPFAM" id="SSF50685">
    <property type="entry name" value="Barwin-like endoglucanases"/>
    <property type="match status" value="1"/>
</dbReference>
<dbReference type="InterPro" id="IPR001387">
    <property type="entry name" value="Cro/C1-type_HTH"/>
</dbReference>
<dbReference type="Proteomes" id="UP001519294">
    <property type="component" value="Unassembled WGS sequence"/>
</dbReference>
<dbReference type="PANTHER" id="PTHR39160:SF6">
    <property type="entry name" value="CELL WALL-BINDING PROTEIN YOCH"/>
    <property type="match status" value="1"/>
</dbReference>
<dbReference type="RefSeq" id="WP_226371229.1">
    <property type="nucleotide sequence ID" value="NZ_JAGIKX010000016.1"/>
</dbReference>
<dbReference type="CDD" id="cd00118">
    <property type="entry name" value="LysM"/>
    <property type="match status" value="2"/>
</dbReference>
<feature type="chain" id="PRO_5046427381" evidence="3">
    <location>
        <begin position="25"/>
        <end position="357"/>
    </location>
</feature>
<dbReference type="InterPro" id="IPR009148">
    <property type="entry name" value="PcsB-like"/>
</dbReference>
<dbReference type="PANTHER" id="PTHR39160">
    <property type="entry name" value="CELL WALL-BINDING PROTEIN YOCH"/>
    <property type="match status" value="1"/>
</dbReference>
<feature type="region of interest" description="Disordered" evidence="2">
    <location>
        <begin position="117"/>
        <end position="255"/>
    </location>
</feature>
<dbReference type="PROSITE" id="PS51782">
    <property type="entry name" value="LYSM"/>
    <property type="match status" value="2"/>
</dbReference>
<evidence type="ECO:0000313" key="7">
    <source>
        <dbReference type="Proteomes" id="UP001519294"/>
    </source>
</evidence>
<dbReference type="CDD" id="cd22786">
    <property type="entry name" value="DPBB_YuiC-like"/>
    <property type="match status" value="1"/>
</dbReference>
<dbReference type="InterPro" id="IPR036779">
    <property type="entry name" value="LysM_dom_sf"/>
</dbReference>
<feature type="compositionally biased region" description="Basic and acidic residues" evidence="2">
    <location>
        <begin position="236"/>
        <end position="246"/>
    </location>
</feature>
<dbReference type="InterPro" id="IPR018392">
    <property type="entry name" value="LysM"/>
</dbReference>
<dbReference type="InterPro" id="IPR051933">
    <property type="entry name" value="Resuscitation_pf_RpfB"/>
</dbReference>
<dbReference type="InterPro" id="IPR010611">
    <property type="entry name" value="3D_dom"/>
</dbReference>
<dbReference type="EMBL" id="JAGIKX010000016">
    <property type="protein sequence ID" value="MBP2257933.1"/>
    <property type="molecule type" value="Genomic_DNA"/>
</dbReference>
<feature type="domain" description="LysM" evidence="5">
    <location>
        <begin position="70"/>
        <end position="113"/>
    </location>
</feature>
<sequence>MKKIAATIATGILLAGVTVSSVSAAEVQIDKGETLWDISKTNNISVEKLMEMNDLKNTIIHPNQKLVISEEYIVEKGDTLSKIAAKLDVTVDDLRSWNNLESDFIVEGDNLVINGSTTESNVVKEEPASTTYEDTSVEEAEAAQKAAEEQAAEEAEAAQKAAEEQAAEEAEAAQKAAEEQAAEEAEAAQKAAEEQAAEEAAAAQKAAEEQAAEEAAAAQKAAEEQAAEEAEAAQKAAEEKKEKEAATKTVKQVNDAEQNTDGKTFNVTATAYTAKCNGCSGHTATGVDLNANPNAKVIAVDPNVIPLGSKVHVEGYGTATAADTGGAINGNKIDVHVPSKEAAQGWGVKTVKVTVID</sequence>
<gene>
    <name evidence="6" type="ORF">J2Z81_001903</name>
</gene>
<evidence type="ECO:0000256" key="1">
    <source>
        <dbReference type="ARBA" id="ARBA00022729"/>
    </source>
</evidence>
<dbReference type="PROSITE" id="PS50943">
    <property type="entry name" value="HTH_CROC1"/>
    <property type="match status" value="1"/>
</dbReference>
<evidence type="ECO:0000313" key="6">
    <source>
        <dbReference type="EMBL" id="MBP2257933.1"/>
    </source>
</evidence>